<feature type="compositionally biased region" description="Polar residues" evidence="1">
    <location>
        <begin position="509"/>
        <end position="531"/>
    </location>
</feature>
<evidence type="ECO:0000256" key="1">
    <source>
        <dbReference type="SAM" id="MobiDB-lite"/>
    </source>
</evidence>
<gene>
    <name evidence="3" type="ORF">SAMN05421748_10175</name>
</gene>
<evidence type="ECO:0000313" key="4">
    <source>
        <dbReference type="Proteomes" id="UP000219612"/>
    </source>
</evidence>
<dbReference type="RefSeq" id="WP_097317449.1">
    <property type="nucleotide sequence ID" value="NZ_OBDY01000001.1"/>
</dbReference>
<organism evidence="3 4">
    <name type="scientific">Paractinoplanes atraurantiacus</name>
    <dbReference type="NCBI Taxonomy" id="1036182"/>
    <lineage>
        <taxon>Bacteria</taxon>
        <taxon>Bacillati</taxon>
        <taxon>Actinomycetota</taxon>
        <taxon>Actinomycetes</taxon>
        <taxon>Micromonosporales</taxon>
        <taxon>Micromonosporaceae</taxon>
        <taxon>Paractinoplanes</taxon>
    </lineage>
</organism>
<sequence length="628" mass="68366">MTNSDPLPRLATEGERLGWIFSDRNLYRRRFTEPPPQPLPVPPELRERLERAERTTTKRILVSIGVGVLLAVLIGCCGGVAARGDDGSGRALVFLFAGLAFVAGIAGAVIAALMPGWARKAVEAAQQKAQDEYAREHAAWDSRRQWHDQQQQQAVDARPEWSAAAPSPGTRRVDIIGGTMYGWEAVLTVFGGSLLATRGRMVLADFTGEALSGELIRLAETTNRSVRELVLPEQLAEFDLVAGLSPAELVDGLVEAMYGDAPEGNRAERSQDALLLTEISTILEPRLTMARLLAALHVLAERPASPELTPSEREQLLTLRTEAARVRRIEAFLHPMEAMGSAVSSTEIADLTCLVAGGEGGQAQNELLKDLTVQWLGRQVRRAEPPIGSLVLLGADEIHHRALERLSTLCERRGIRLVLFFAHLRADSLRTIGGGEVALMRLGNHQEAQQAAEFVGRGHKFVLSRLTRSLGGEETHTLADTVGESESKGGERGSRFVGRHLRRFSSTNWSKTRNWSQTESTAQGTNWSDASSAERVYEYTVEPRVLQDLPEYAMVLVKNEGTGSVVQAVEVDPAIVTLPRVSMTPLPAEPVPDAVAPAPRSLPSSPTVGWGAISDPPRQREPGRSSHE</sequence>
<dbReference type="Proteomes" id="UP000219612">
    <property type="component" value="Unassembled WGS sequence"/>
</dbReference>
<protein>
    <submittedName>
        <fullName evidence="3">Uncharacterized protein</fullName>
    </submittedName>
</protein>
<keyword evidence="4" id="KW-1185">Reference proteome</keyword>
<name>A0A285EXZ9_9ACTN</name>
<keyword evidence="2" id="KW-1133">Transmembrane helix</keyword>
<keyword evidence="2" id="KW-0812">Transmembrane</keyword>
<keyword evidence="2" id="KW-0472">Membrane</keyword>
<accession>A0A285EXZ9</accession>
<feature type="region of interest" description="Disordered" evidence="1">
    <location>
        <begin position="509"/>
        <end position="533"/>
    </location>
</feature>
<proteinExistence type="predicted"/>
<evidence type="ECO:0000313" key="3">
    <source>
        <dbReference type="EMBL" id="SNY03922.1"/>
    </source>
</evidence>
<feature type="transmembrane region" description="Helical" evidence="2">
    <location>
        <begin position="93"/>
        <end position="118"/>
    </location>
</feature>
<feature type="region of interest" description="Disordered" evidence="1">
    <location>
        <begin position="589"/>
        <end position="628"/>
    </location>
</feature>
<dbReference type="OrthoDB" id="3797687at2"/>
<dbReference type="EMBL" id="OBDY01000001">
    <property type="protein sequence ID" value="SNY03922.1"/>
    <property type="molecule type" value="Genomic_DNA"/>
</dbReference>
<reference evidence="3 4" key="1">
    <citation type="submission" date="2017-09" db="EMBL/GenBank/DDBJ databases">
        <authorList>
            <person name="Ehlers B."/>
            <person name="Leendertz F.H."/>
        </authorList>
    </citation>
    <scope>NUCLEOTIDE SEQUENCE [LARGE SCALE GENOMIC DNA]</scope>
    <source>
        <strain evidence="3 4">CGMCC 4.6857</strain>
    </source>
</reference>
<feature type="region of interest" description="Disordered" evidence="1">
    <location>
        <begin position="148"/>
        <end position="168"/>
    </location>
</feature>
<evidence type="ECO:0000256" key="2">
    <source>
        <dbReference type="SAM" id="Phobius"/>
    </source>
</evidence>
<feature type="transmembrane region" description="Helical" evidence="2">
    <location>
        <begin position="60"/>
        <end position="81"/>
    </location>
</feature>
<feature type="compositionally biased region" description="Basic and acidic residues" evidence="1">
    <location>
        <begin position="617"/>
        <end position="628"/>
    </location>
</feature>
<dbReference type="AlphaFoldDB" id="A0A285EXZ9"/>